<gene>
    <name evidence="2" type="ORF">SAMN05421806_105215</name>
</gene>
<name>A0A1G8ZY59_9ACTN</name>
<dbReference type="Gene3D" id="3.40.50.360">
    <property type="match status" value="1"/>
</dbReference>
<dbReference type="Proteomes" id="UP000199155">
    <property type="component" value="Unassembled WGS sequence"/>
</dbReference>
<dbReference type="InterPro" id="IPR029039">
    <property type="entry name" value="Flavoprotein-like_sf"/>
</dbReference>
<evidence type="ECO:0000259" key="1">
    <source>
        <dbReference type="Pfam" id="PF12724"/>
    </source>
</evidence>
<reference evidence="2 3" key="1">
    <citation type="submission" date="2016-10" db="EMBL/GenBank/DDBJ databases">
        <authorList>
            <person name="de Groot N.N."/>
        </authorList>
    </citation>
    <scope>NUCLEOTIDE SEQUENCE [LARGE SCALE GENOMIC DNA]</scope>
    <source>
        <strain evidence="2 3">CGMCC 4.5727</strain>
    </source>
</reference>
<sequence>MSGSTVLVAYGSTYGATAEIASRIGVVLAEHGLTTEVCPAGRVRAVTAYDGVILGGALYAGRWHRDARRFAGRHRKALGRMPLWLFSSGPLDDSAPTMAPAPGVRRLLHRLDARDHITFGGRLDTTAGGRMARMLVGSGKGGDFRDFEAVTVWAESVARELSENVRA</sequence>
<organism evidence="2 3">
    <name type="scientific">Streptomyces indicus</name>
    <dbReference type="NCBI Taxonomy" id="417292"/>
    <lineage>
        <taxon>Bacteria</taxon>
        <taxon>Bacillati</taxon>
        <taxon>Actinomycetota</taxon>
        <taxon>Actinomycetes</taxon>
        <taxon>Kitasatosporales</taxon>
        <taxon>Streptomycetaceae</taxon>
        <taxon>Streptomyces</taxon>
    </lineage>
</organism>
<proteinExistence type="predicted"/>
<evidence type="ECO:0000313" key="2">
    <source>
        <dbReference type="EMBL" id="SDK19060.1"/>
    </source>
</evidence>
<protein>
    <submittedName>
        <fullName evidence="2">Menaquinone-dependent protoporphyrinogen oxidase</fullName>
    </submittedName>
</protein>
<feature type="domain" description="Flavodoxin" evidence="1">
    <location>
        <begin position="7"/>
        <end position="135"/>
    </location>
</feature>
<dbReference type="SUPFAM" id="SSF52218">
    <property type="entry name" value="Flavoproteins"/>
    <property type="match status" value="1"/>
</dbReference>
<dbReference type="Pfam" id="PF12724">
    <property type="entry name" value="Flavodoxin_5"/>
    <property type="match status" value="1"/>
</dbReference>
<dbReference type="EMBL" id="FNFF01000005">
    <property type="protein sequence ID" value="SDK19060.1"/>
    <property type="molecule type" value="Genomic_DNA"/>
</dbReference>
<accession>A0A1G8ZY59</accession>
<keyword evidence="3" id="KW-1185">Reference proteome</keyword>
<dbReference type="RefSeq" id="WP_093610410.1">
    <property type="nucleotide sequence ID" value="NZ_FNFF01000005.1"/>
</dbReference>
<dbReference type="STRING" id="417292.SAMN05421806_105215"/>
<dbReference type="OrthoDB" id="129384at2"/>
<dbReference type="AlphaFoldDB" id="A0A1G8ZY59"/>
<dbReference type="InterPro" id="IPR026816">
    <property type="entry name" value="Flavodoxin_dom"/>
</dbReference>
<evidence type="ECO:0000313" key="3">
    <source>
        <dbReference type="Proteomes" id="UP000199155"/>
    </source>
</evidence>